<evidence type="ECO:0000256" key="2">
    <source>
        <dbReference type="ARBA" id="ARBA00023002"/>
    </source>
</evidence>
<proteinExistence type="inferred from homology"/>
<dbReference type="GeneID" id="63146845"/>
<evidence type="ECO:0000259" key="5">
    <source>
        <dbReference type="Pfam" id="PF25137"/>
    </source>
</evidence>
<dbReference type="FunFam" id="3.40.50.1970:FF:000003">
    <property type="entry name" value="Alcohol dehydrogenase, iron-containing"/>
    <property type="match status" value="1"/>
</dbReference>
<organism evidence="6 7">
    <name type="scientific">Vagococcus fluvialis</name>
    <dbReference type="NCBI Taxonomy" id="2738"/>
    <lineage>
        <taxon>Bacteria</taxon>
        <taxon>Bacillati</taxon>
        <taxon>Bacillota</taxon>
        <taxon>Bacilli</taxon>
        <taxon>Lactobacillales</taxon>
        <taxon>Enterococcaceae</taxon>
        <taxon>Vagococcus</taxon>
    </lineage>
</organism>
<gene>
    <name evidence="6" type="ORF">CBF32_09620</name>
</gene>
<dbReference type="PANTHER" id="PTHR11496:SF102">
    <property type="entry name" value="ALCOHOL DEHYDROGENASE 4"/>
    <property type="match status" value="1"/>
</dbReference>
<dbReference type="OrthoDB" id="9815791at2"/>
<feature type="domain" description="Alcohol dehydrogenase iron-type/glycerol dehydrogenase GldA" evidence="4">
    <location>
        <begin position="8"/>
        <end position="175"/>
    </location>
</feature>
<dbReference type="FunFam" id="1.20.1090.10:FF:000001">
    <property type="entry name" value="Aldehyde-alcohol dehydrogenase"/>
    <property type="match status" value="1"/>
</dbReference>
<dbReference type="InterPro" id="IPR039697">
    <property type="entry name" value="Alcohol_dehydrogenase_Fe"/>
</dbReference>
<dbReference type="EMBL" id="NGJX01000009">
    <property type="protein sequence ID" value="RSU01108.1"/>
    <property type="molecule type" value="Genomic_DNA"/>
</dbReference>
<evidence type="ECO:0000313" key="6">
    <source>
        <dbReference type="EMBL" id="RSU01108.1"/>
    </source>
</evidence>
<comment type="caution">
    <text evidence="6">The sequence shown here is derived from an EMBL/GenBank/DDBJ whole genome shotgun (WGS) entry which is preliminary data.</text>
</comment>
<dbReference type="GO" id="GO:0004022">
    <property type="term" value="F:alcohol dehydrogenase (NAD+) activity"/>
    <property type="evidence" value="ECO:0007669"/>
    <property type="project" value="UniProtKB-ARBA"/>
</dbReference>
<comment type="similarity">
    <text evidence="1">Belongs to the iron-containing alcohol dehydrogenase family.</text>
</comment>
<dbReference type="PROSITE" id="PS00060">
    <property type="entry name" value="ADH_IRON_2"/>
    <property type="match status" value="1"/>
</dbReference>
<name>A0A369AYR3_9ENTE</name>
<evidence type="ECO:0000259" key="4">
    <source>
        <dbReference type="Pfam" id="PF00465"/>
    </source>
</evidence>
<dbReference type="Gene3D" id="1.20.1090.10">
    <property type="entry name" value="Dehydroquinate synthase-like - alpha domain"/>
    <property type="match status" value="1"/>
</dbReference>
<dbReference type="InterPro" id="IPR018211">
    <property type="entry name" value="ADH_Fe_CS"/>
</dbReference>
<dbReference type="PANTHER" id="PTHR11496">
    <property type="entry name" value="ALCOHOL DEHYDROGENASE"/>
    <property type="match status" value="1"/>
</dbReference>
<dbReference type="Proteomes" id="UP000288197">
    <property type="component" value="Unassembled WGS sequence"/>
</dbReference>
<dbReference type="Pfam" id="PF00465">
    <property type="entry name" value="Fe-ADH"/>
    <property type="match status" value="1"/>
</dbReference>
<dbReference type="Gene3D" id="3.40.50.1970">
    <property type="match status" value="1"/>
</dbReference>
<evidence type="ECO:0000256" key="3">
    <source>
        <dbReference type="ARBA" id="ARBA00023027"/>
    </source>
</evidence>
<keyword evidence="7" id="KW-1185">Reference proteome</keyword>
<dbReference type="RefSeq" id="WP_114289979.1">
    <property type="nucleotide sequence ID" value="NZ_CP081470.1"/>
</dbReference>
<feature type="domain" description="Fe-containing alcohol dehydrogenase-like C-terminal" evidence="5">
    <location>
        <begin position="186"/>
        <end position="382"/>
    </location>
</feature>
<dbReference type="CDD" id="cd08188">
    <property type="entry name" value="PDDH"/>
    <property type="match status" value="1"/>
</dbReference>
<keyword evidence="2" id="KW-0560">Oxidoreductase</keyword>
<keyword evidence="3" id="KW-0520">NAD</keyword>
<protein>
    <submittedName>
        <fullName evidence="6">Uncharacterized protein</fullName>
    </submittedName>
</protein>
<dbReference type="SUPFAM" id="SSF56796">
    <property type="entry name" value="Dehydroquinate synthase-like"/>
    <property type="match status" value="1"/>
</dbReference>
<dbReference type="InterPro" id="IPR001670">
    <property type="entry name" value="ADH_Fe/GldA"/>
</dbReference>
<reference evidence="6 7" key="1">
    <citation type="submission" date="2017-05" db="EMBL/GenBank/DDBJ databases">
        <title>Vagococcus spp. assemblies.</title>
        <authorList>
            <person name="Gulvik C.A."/>
        </authorList>
    </citation>
    <scope>NUCLEOTIDE SEQUENCE [LARGE SCALE GENOMIC DNA]</scope>
    <source>
        <strain evidence="6 7">NCFB 2497</strain>
    </source>
</reference>
<dbReference type="PROSITE" id="PS00913">
    <property type="entry name" value="ADH_IRON_1"/>
    <property type="match status" value="1"/>
</dbReference>
<dbReference type="Pfam" id="PF25137">
    <property type="entry name" value="ADH_Fe_C"/>
    <property type="match status" value="1"/>
</dbReference>
<dbReference type="GO" id="GO:0046872">
    <property type="term" value="F:metal ion binding"/>
    <property type="evidence" value="ECO:0007669"/>
    <property type="project" value="InterPro"/>
</dbReference>
<evidence type="ECO:0000313" key="7">
    <source>
        <dbReference type="Proteomes" id="UP000288197"/>
    </source>
</evidence>
<dbReference type="InterPro" id="IPR056798">
    <property type="entry name" value="ADH_Fe_C"/>
</dbReference>
<evidence type="ECO:0000256" key="1">
    <source>
        <dbReference type="ARBA" id="ARBA00007358"/>
    </source>
</evidence>
<accession>A0A369AYR3</accession>
<sequence>MYELIMPPINRFGENCVSTIGLLAAEIKLKKALVVTDHNLVKLGIINSVLKSLETESITYSIFDEVKPNPTKENVLKGIEVYQNDKCDFIIGIGGGSSNDCAKAIGMMVSNGGILEDYIGFNKSKNESPKLFMVNTTAGTASEISRSFLISDEAKQEKLIFKDIHTLPYASFNDPNLMVNLPQAITASTGMDALTHAIESYISTGKYPLTQKMSLASTEFIFTSLEEVIKDPQNIMLREQMIYAQTLAGMSFCNSGLGLVHCMAHQLGGVYNLPHGLCNAILLPFVMEFNQQVAKSGFSEIAHKLWPFETEEMSIDEASSYLIQKVNELSEKIGTKVSLKGLGVKEEDIPLLADKTLLDGNLPRNPIQPTKQEVEELFREAY</sequence>
<dbReference type="AlphaFoldDB" id="A0A369AYR3"/>